<feature type="transmembrane region" description="Helical" evidence="5">
    <location>
        <begin position="241"/>
        <end position="258"/>
    </location>
</feature>
<reference evidence="7 8" key="1">
    <citation type="submission" date="2018-09" db="EMBL/GenBank/DDBJ databases">
        <title>Sphingomonas peninsula sp. nov., isolated from fildes peninsula, Antarctic soil.</title>
        <authorList>
            <person name="Yingchao G."/>
        </authorList>
    </citation>
    <scope>NUCLEOTIDE SEQUENCE [LARGE SCALE GENOMIC DNA]</scope>
    <source>
        <strain evidence="7 8">YZ-8</strain>
    </source>
</reference>
<dbReference type="PANTHER" id="PTHR37422">
    <property type="entry name" value="TEICHURONIC ACID BIOSYNTHESIS PROTEIN TUAE"/>
    <property type="match status" value="1"/>
</dbReference>
<feature type="transmembrane region" description="Helical" evidence="5">
    <location>
        <begin position="392"/>
        <end position="412"/>
    </location>
</feature>
<keyword evidence="4 5" id="KW-0472">Membrane</keyword>
<dbReference type="AlphaFoldDB" id="A0A494TGM5"/>
<proteinExistence type="predicted"/>
<dbReference type="EMBL" id="CP032829">
    <property type="protein sequence ID" value="AYJ86452.1"/>
    <property type="molecule type" value="Genomic_DNA"/>
</dbReference>
<dbReference type="Pfam" id="PF04932">
    <property type="entry name" value="Wzy_C"/>
    <property type="match status" value="1"/>
</dbReference>
<keyword evidence="3 5" id="KW-1133">Transmembrane helix</keyword>
<dbReference type="OrthoDB" id="4391260at2"/>
<organism evidence="7 8">
    <name type="scientific">Sphingomonas paeninsulae</name>
    <dbReference type="NCBI Taxonomy" id="2319844"/>
    <lineage>
        <taxon>Bacteria</taxon>
        <taxon>Pseudomonadati</taxon>
        <taxon>Pseudomonadota</taxon>
        <taxon>Alphaproteobacteria</taxon>
        <taxon>Sphingomonadales</taxon>
        <taxon>Sphingomonadaceae</taxon>
        <taxon>Sphingomonas</taxon>
    </lineage>
</organism>
<evidence type="ECO:0000256" key="3">
    <source>
        <dbReference type="ARBA" id="ARBA00022989"/>
    </source>
</evidence>
<feature type="transmembrane region" description="Helical" evidence="5">
    <location>
        <begin position="167"/>
        <end position="184"/>
    </location>
</feature>
<evidence type="ECO:0000313" key="7">
    <source>
        <dbReference type="EMBL" id="AYJ86452.1"/>
    </source>
</evidence>
<feature type="transmembrane region" description="Helical" evidence="5">
    <location>
        <begin position="340"/>
        <end position="363"/>
    </location>
</feature>
<feature type="transmembrane region" description="Helical" evidence="5">
    <location>
        <begin position="128"/>
        <end position="147"/>
    </location>
</feature>
<gene>
    <name evidence="7" type="ORF">D3Y57_11345</name>
</gene>
<evidence type="ECO:0000256" key="2">
    <source>
        <dbReference type="ARBA" id="ARBA00022692"/>
    </source>
</evidence>
<feature type="transmembrane region" description="Helical" evidence="5">
    <location>
        <begin position="79"/>
        <end position="97"/>
    </location>
</feature>
<feature type="transmembrane region" description="Helical" evidence="5">
    <location>
        <begin position="34"/>
        <end position="67"/>
    </location>
</feature>
<evidence type="ECO:0000313" key="8">
    <source>
        <dbReference type="Proteomes" id="UP000276254"/>
    </source>
</evidence>
<keyword evidence="2 5" id="KW-0812">Transmembrane</keyword>
<dbReference type="RefSeq" id="WP_121153077.1">
    <property type="nucleotide sequence ID" value="NZ_CP032829.1"/>
</dbReference>
<sequence>MSRGAFPDGRMASRAPRFERYLDVVPTFRLSPEALASIAIMALSLTILIGTLGALVFILSTLALAAYDPARSLQNIARYSPFLILPILAVLSTFWSTSPAATMRGSLELFITVVAMILMVCNMRASRMILCVFIAHFIICLIILPSVPHSLSSGNALYVGWLGSKNQVGSCGVMLAAMAMPVMIDKTQPFLARLSTLIALPMSLLIIYLAQSGGSITSMVLMLVVFPPLAALTLIKFPLRVGLVIFTLGMLAVCSFFIDDITNAIVNFRVNVLNKDATLTGRTYLWDFAARLSANHPYLGTGFNAFWQQGNIEAEGLWRWGGIANRSGFNFHNAFVGMRVYLGLVGLILLILTCVCVTLAGLFRQLWKPSIPIAGLLSMLAVNYAKSFVEEGLLNAFSLITVLWLATGVYAFRPAADSKNNNEPVSFGRGVNRKRVSEKFGAREAAHLRSGDRPFRMVE</sequence>
<evidence type="ECO:0000256" key="1">
    <source>
        <dbReference type="ARBA" id="ARBA00004141"/>
    </source>
</evidence>
<evidence type="ECO:0000259" key="6">
    <source>
        <dbReference type="Pfam" id="PF04932"/>
    </source>
</evidence>
<feature type="transmembrane region" description="Helical" evidence="5">
    <location>
        <begin position="103"/>
        <end position="121"/>
    </location>
</feature>
<dbReference type="InterPro" id="IPR051533">
    <property type="entry name" value="WaaL-like"/>
</dbReference>
<feature type="domain" description="O-antigen ligase-related" evidence="6">
    <location>
        <begin position="202"/>
        <end position="351"/>
    </location>
</feature>
<dbReference type="KEGG" id="spha:D3Y57_11345"/>
<accession>A0A494TGM5</accession>
<protein>
    <submittedName>
        <fullName evidence="7">O-antigen ligase family protein</fullName>
    </submittedName>
</protein>
<name>A0A494TGM5_SPHPE</name>
<comment type="subcellular location">
    <subcellularLocation>
        <location evidence="1">Membrane</location>
        <topology evidence="1">Multi-pass membrane protein</topology>
    </subcellularLocation>
</comment>
<keyword evidence="8" id="KW-1185">Reference proteome</keyword>
<dbReference type="GO" id="GO:0016874">
    <property type="term" value="F:ligase activity"/>
    <property type="evidence" value="ECO:0007669"/>
    <property type="project" value="UniProtKB-KW"/>
</dbReference>
<evidence type="ECO:0000256" key="5">
    <source>
        <dbReference type="SAM" id="Phobius"/>
    </source>
</evidence>
<keyword evidence="7" id="KW-0436">Ligase</keyword>
<dbReference type="PANTHER" id="PTHR37422:SF17">
    <property type="entry name" value="O-ANTIGEN LIGASE"/>
    <property type="match status" value="1"/>
</dbReference>
<evidence type="ECO:0000256" key="4">
    <source>
        <dbReference type="ARBA" id="ARBA00023136"/>
    </source>
</evidence>
<dbReference type="Proteomes" id="UP000276254">
    <property type="component" value="Chromosome"/>
</dbReference>
<dbReference type="GO" id="GO:0016020">
    <property type="term" value="C:membrane"/>
    <property type="evidence" value="ECO:0007669"/>
    <property type="project" value="UniProtKB-SubCell"/>
</dbReference>
<dbReference type="InterPro" id="IPR007016">
    <property type="entry name" value="O-antigen_ligase-rel_domated"/>
</dbReference>